<feature type="region of interest" description="Disordered" evidence="1">
    <location>
        <begin position="138"/>
        <end position="169"/>
    </location>
</feature>
<evidence type="ECO:0000256" key="1">
    <source>
        <dbReference type="SAM" id="MobiDB-lite"/>
    </source>
</evidence>
<dbReference type="InterPro" id="IPR044823">
    <property type="entry name" value="ASIL1/2-like"/>
</dbReference>
<keyword evidence="4" id="KW-1185">Reference proteome</keyword>
<dbReference type="InterPro" id="IPR044822">
    <property type="entry name" value="Myb_DNA-bind_4"/>
</dbReference>
<proteinExistence type="predicted"/>
<feature type="domain" description="Myb-like" evidence="2">
    <location>
        <begin position="32"/>
        <end position="95"/>
    </location>
</feature>
<comment type="caution">
    <text evidence="3">The sequence shown here is derived from an EMBL/GenBank/DDBJ whole genome shotgun (WGS) entry which is preliminary data.</text>
</comment>
<dbReference type="Proteomes" id="UP000327157">
    <property type="component" value="Chromosome 5"/>
</dbReference>
<evidence type="ECO:0000259" key="2">
    <source>
        <dbReference type="PROSITE" id="PS50090"/>
    </source>
</evidence>
<feature type="compositionally biased region" description="Pro residues" evidence="1">
    <location>
        <begin position="1"/>
        <end position="10"/>
    </location>
</feature>
<dbReference type="OrthoDB" id="1901794at2759"/>
<dbReference type="EMBL" id="SMOL01000004">
    <property type="protein sequence ID" value="KAB2636562.1"/>
    <property type="molecule type" value="Genomic_DNA"/>
</dbReference>
<feature type="region of interest" description="Disordered" evidence="1">
    <location>
        <begin position="1"/>
        <end position="33"/>
    </location>
</feature>
<dbReference type="FunFam" id="1.10.10.60:FF:000152">
    <property type="entry name" value="Trihelix transcription factor ASIL2"/>
    <property type="match status" value="1"/>
</dbReference>
<reference evidence="3 4" key="3">
    <citation type="submission" date="2019-11" db="EMBL/GenBank/DDBJ databases">
        <title>A de novo genome assembly of a pear dwarfing rootstock.</title>
        <authorList>
            <person name="Wang F."/>
            <person name="Wang J."/>
            <person name="Li S."/>
            <person name="Zhang Y."/>
            <person name="Fang M."/>
            <person name="Ma L."/>
            <person name="Zhao Y."/>
            <person name="Jiang S."/>
        </authorList>
    </citation>
    <scope>NUCLEOTIDE SEQUENCE [LARGE SCALE GENOMIC DNA]</scope>
    <source>
        <strain evidence="3">S2</strain>
        <tissue evidence="3">Leaf</tissue>
    </source>
</reference>
<dbReference type="Gene3D" id="1.10.10.60">
    <property type="entry name" value="Homeodomain-like"/>
    <property type="match status" value="1"/>
</dbReference>
<evidence type="ECO:0000313" key="3">
    <source>
        <dbReference type="EMBL" id="KAB2636562.1"/>
    </source>
</evidence>
<dbReference type="AlphaFoldDB" id="A0A5N5IDJ8"/>
<organism evidence="3 4">
    <name type="scientific">Pyrus ussuriensis x Pyrus communis</name>
    <dbReference type="NCBI Taxonomy" id="2448454"/>
    <lineage>
        <taxon>Eukaryota</taxon>
        <taxon>Viridiplantae</taxon>
        <taxon>Streptophyta</taxon>
        <taxon>Embryophyta</taxon>
        <taxon>Tracheophyta</taxon>
        <taxon>Spermatophyta</taxon>
        <taxon>Magnoliopsida</taxon>
        <taxon>eudicotyledons</taxon>
        <taxon>Gunneridae</taxon>
        <taxon>Pentapetalae</taxon>
        <taxon>rosids</taxon>
        <taxon>fabids</taxon>
        <taxon>Rosales</taxon>
        <taxon>Rosaceae</taxon>
        <taxon>Amygdaloideae</taxon>
        <taxon>Maleae</taxon>
        <taxon>Pyrus</taxon>
    </lineage>
</organism>
<dbReference type="SMART" id="SM00595">
    <property type="entry name" value="MADF"/>
    <property type="match status" value="1"/>
</dbReference>
<reference evidence="4" key="2">
    <citation type="submission" date="2019-10" db="EMBL/GenBank/DDBJ databases">
        <title>A de novo genome assembly of a pear dwarfing rootstock.</title>
        <authorList>
            <person name="Wang F."/>
            <person name="Wang J."/>
            <person name="Li S."/>
            <person name="Zhang Y."/>
            <person name="Fang M."/>
            <person name="Ma L."/>
            <person name="Zhao Y."/>
            <person name="Jiang S."/>
        </authorList>
    </citation>
    <scope>NUCLEOTIDE SEQUENCE [LARGE SCALE GENOMIC DNA]</scope>
</reference>
<reference evidence="3 4" key="1">
    <citation type="submission" date="2019-09" db="EMBL/GenBank/DDBJ databases">
        <authorList>
            <person name="Ou C."/>
        </authorList>
    </citation>
    <scope>NUCLEOTIDE SEQUENCE [LARGE SCALE GENOMIC DNA]</scope>
    <source>
        <strain evidence="3">S2</strain>
        <tissue evidence="3">Leaf</tissue>
    </source>
</reference>
<dbReference type="PROSITE" id="PS50090">
    <property type="entry name" value="MYB_LIKE"/>
    <property type="match status" value="1"/>
</dbReference>
<protein>
    <recommendedName>
        <fullName evidence="2">Myb-like domain-containing protein</fullName>
    </recommendedName>
</protein>
<sequence length="295" mass="33639">MSTPLPPSPTASPMASVSASPTATAKKSQPLPWTQEETVQLIRAYQEKWYALRRGQLKSSQWEEVAVTVAARCGYEYGEPSKSATQCRHKMEKLRQRHRAVKKRLGQRTKSGWPFFELMEQMERGPMPISVMPMAEMPHQQEEEERDYHDRNYHGGGGGGNEDDDEENSNKVRSIDFILRRPTFVNRFSGKASFLQGPAAAAELKRGREAVGECDVAEPPQHRGREMVVELADEMRAFAQQLIGVENMRMKMMKETERYRVEMEKRRMSMILQSQQKIVHSINTAFGSSNKLSTS</sequence>
<dbReference type="PANTHER" id="PTHR31307">
    <property type="entry name" value="TRIHELIX TRANSCRIPTION FACTOR ASIL2"/>
    <property type="match status" value="1"/>
</dbReference>
<evidence type="ECO:0000313" key="4">
    <source>
        <dbReference type="Proteomes" id="UP000327157"/>
    </source>
</evidence>
<gene>
    <name evidence="3" type="ORF">D8674_027096</name>
</gene>
<accession>A0A5N5IDJ8</accession>
<dbReference type="Pfam" id="PF13837">
    <property type="entry name" value="Myb_DNA-bind_4"/>
    <property type="match status" value="1"/>
</dbReference>
<dbReference type="PANTHER" id="PTHR31307:SF3">
    <property type="entry name" value="HOMEODOMAIN-LIKE SUPERFAMILY PROTEIN"/>
    <property type="match status" value="1"/>
</dbReference>
<feature type="compositionally biased region" description="Low complexity" evidence="1">
    <location>
        <begin position="11"/>
        <end position="25"/>
    </location>
</feature>
<name>A0A5N5IDJ8_9ROSA</name>
<dbReference type="InterPro" id="IPR001005">
    <property type="entry name" value="SANT/Myb"/>
</dbReference>